<reference evidence="1 2" key="1">
    <citation type="submission" date="2023-02" db="EMBL/GenBank/DDBJ databases">
        <title>LHISI_Scaffold_Assembly.</title>
        <authorList>
            <person name="Stuart O.P."/>
            <person name="Cleave R."/>
            <person name="Magrath M.J.L."/>
            <person name="Mikheyev A.S."/>
        </authorList>
    </citation>
    <scope>NUCLEOTIDE SEQUENCE [LARGE SCALE GENOMIC DNA]</scope>
    <source>
        <strain evidence="1">Daus_M_001</strain>
        <tissue evidence="1">Leg muscle</tissue>
    </source>
</reference>
<organism evidence="1 2">
    <name type="scientific">Dryococelus australis</name>
    <dbReference type="NCBI Taxonomy" id="614101"/>
    <lineage>
        <taxon>Eukaryota</taxon>
        <taxon>Metazoa</taxon>
        <taxon>Ecdysozoa</taxon>
        <taxon>Arthropoda</taxon>
        <taxon>Hexapoda</taxon>
        <taxon>Insecta</taxon>
        <taxon>Pterygota</taxon>
        <taxon>Neoptera</taxon>
        <taxon>Polyneoptera</taxon>
        <taxon>Phasmatodea</taxon>
        <taxon>Verophasmatodea</taxon>
        <taxon>Anareolatae</taxon>
        <taxon>Phasmatidae</taxon>
        <taxon>Eurycanthinae</taxon>
        <taxon>Dryococelus</taxon>
    </lineage>
</organism>
<dbReference type="Proteomes" id="UP001159363">
    <property type="component" value="Chromosome 2"/>
</dbReference>
<keyword evidence="2" id="KW-1185">Reference proteome</keyword>
<proteinExistence type="predicted"/>
<dbReference type="EMBL" id="JARBHB010000002">
    <property type="protein sequence ID" value="KAJ8894336.1"/>
    <property type="molecule type" value="Genomic_DNA"/>
</dbReference>
<evidence type="ECO:0000313" key="2">
    <source>
        <dbReference type="Proteomes" id="UP001159363"/>
    </source>
</evidence>
<evidence type="ECO:0000313" key="1">
    <source>
        <dbReference type="EMBL" id="KAJ8894336.1"/>
    </source>
</evidence>
<sequence length="105" mass="11581">MLATVQQENFLANEKNKTKLIELLVETLTAREIEVSTATGDSDGSIVRCGLNKVTSHSSVFVIGDDVALLVLLTALAPPDRNIYFMKPGRRNIEDKLYSPDNCRS</sequence>
<name>A0ABQ9IDD1_9NEOP</name>
<accession>A0ABQ9IDD1</accession>
<gene>
    <name evidence="1" type="ORF">PR048_006962</name>
</gene>
<comment type="caution">
    <text evidence="1">The sequence shown here is derived from an EMBL/GenBank/DDBJ whole genome shotgun (WGS) entry which is preliminary data.</text>
</comment>
<protein>
    <submittedName>
        <fullName evidence="1">Uncharacterized protein</fullName>
    </submittedName>
</protein>